<name>A0ABV7L7E4_9PROT</name>
<evidence type="ECO:0000313" key="2">
    <source>
        <dbReference type="EMBL" id="MFC3230192.1"/>
    </source>
</evidence>
<proteinExistence type="predicted"/>
<dbReference type="Pfam" id="PF13545">
    <property type="entry name" value="HTH_Crp_2"/>
    <property type="match status" value="1"/>
</dbReference>
<dbReference type="Gene3D" id="2.60.120.10">
    <property type="entry name" value="Jelly Rolls"/>
    <property type="match status" value="1"/>
</dbReference>
<feature type="domain" description="HTH crp-type" evidence="1">
    <location>
        <begin position="143"/>
        <end position="209"/>
    </location>
</feature>
<dbReference type="EMBL" id="JBHRTR010000036">
    <property type="protein sequence ID" value="MFC3230192.1"/>
    <property type="molecule type" value="Genomic_DNA"/>
</dbReference>
<sequence>MAQETSNRVLCALPAEARRDVLAACERVELEGRTILDRSGETPAEVHFPETAVISTIATYRDGSSIEMANIGREACTGIGLVLGHPRQLNTNEVQIGGRALAMPVAALVDVEEALPAFRTALFSTVQALFYQVMVSGACNGAHTARQRLARWLLTMRDRNDWETMALTHDFLAEMLGVRRATVTGAARELQAQGLISYGRGQVRISDPAGLRQVSCECYDLVRTAYDELLPARGGSTPRNTA</sequence>
<dbReference type="InterPro" id="IPR012318">
    <property type="entry name" value="HTH_CRP"/>
</dbReference>
<dbReference type="InterPro" id="IPR014710">
    <property type="entry name" value="RmlC-like_jellyroll"/>
</dbReference>
<dbReference type="PROSITE" id="PS51063">
    <property type="entry name" value="HTH_CRP_2"/>
    <property type="match status" value="1"/>
</dbReference>
<comment type="caution">
    <text evidence="2">The sequence shown here is derived from an EMBL/GenBank/DDBJ whole genome shotgun (WGS) entry which is preliminary data.</text>
</comment>
<dbReference type="InterPro" id="IPR036390">
    <property type="entry name" value="WH_DNA-bd_sf"/>
</dbReference>
<reference evidence="3" key="1">
    <citation type="journal article" date="2019" name="Int. J. Syst. Evol. Microbiol.">
        <title>The Global Catalogue of Microorganisms (GCM) 10K type strain sequencing project: providing services to taxonomists for standard genome sequencing and annotation.</title>
        <authorList>
            <consortium name="The Broad Institute Genomics Platform"/>
            <consortium name="The Broad Institute Genome Sequencing Center for Infectious Disease"/>
            <person name="Wu L."/>
            <person name="Ma J."/>
        </authorList>
    </citation>
    <scope>NUCLEOTIDE SEQUENCE [LARGE SCALE GENOMIC DNA]</scope>
    <source>
        <strain evidence="3">KCTC 42964</strain>
    </source>
</reference>
<evidence type="ECO:0000313" key="3">
    <source>
        <dbReference type="Proteomes" id="UP001595528"/>
    </source>
</evidence>
<organism evidence="2 3">
    <name type="scientific">Marinibaculum pumilum</name>
    <dbReference type="NCBI Taxonomy" id="1766165"/>
    <lineage>
        <taxon>Bacteria</taxon>
        <taxon>Pseudomonadati</taxon>
        <taxon>Pseudomonadota</taxon>
        <taxon>Alphaproteobacteria</taxon>
        <taxon>Rhodospirillales</taxon>
        <taxon>Rhodospirillaceae</taxon>
        <taxon>Marinibaculum</taxon>
    </lineage>
</organism>
<evidence type="ECO:0000259" key="1">
    <source>
        <dbReference type="PROSITE" id="PS51063"/>
    </source>
</evidence>
<dbReference type="Proteomes" id="UP001595528">
    <property type="component" value="Unassembled WGS sequence"/>
</dbReference>
<dbReference type="InterPro" id="IPR050397">
    <property type="entry name" value="Env_Response_Regulators"/>
</dbReference>
<protein>
    <submittedName>
        <fullName evidence="2">Crp/Fnr family transcriptional regulator</fullName>
    </submittedName>
</protein>
<keyword evidence="3" id="KW-1185">Reference proteome</keyword>
<accession>A0ABV7L7E4</accession>
<dbReference type="RefSeq" id="WP_379905127.1">
    <property type="nucleotide sequence ID" value="NZ_JBHRTR010000036.1"/>
</dbReference>
<dbReference type="SUPFAM" id="SSF46785">
    <property type="entry name" value="Winged helix' DNA-binding domain"/>
    <property type="match status" value="1"/>
</dbReference>
<gene>
    <name evidence="2" type="ORF">ACFOGJ_23280</name>
</gene>
<dbReference type="PANTHER" id="PTHR24567">
    <property type="entry name" value="CRP FAMILY TRANSCRIPTIONAL REGULATORY PROTEIN"/>
    <property type="match status" value="1"/>
</dbReference>
<dbReference type="PANTHER" id="PTHR24567:SF74">
    <property type="entry name" value="HTH-TYPE TRANSCRIPTIONAL REGULATOR ARCR"/>
    <property type="match status" value="1"/>
</dbReference>